<dbReference type="GO" id="GO:0005886">
    <property type="term" value="C:plasma membrane"/>
    <property type="evidence" value="ECO:0007669"/>
    <property type="project" value="UniProtKB-SubCell"/>
</dbReference>
<dbReference type="PANTHER" id="PTHR30386">
    <property type="entry name" value="MEMBRANE FUSION SUBUNIT OF EMRAB-TOLC MULTIDRUG EFFLUX PUMP"/>
    <property type="match status" value="1"/>
</dbReference>
<dbReference type="PRINTS" id="PR01490">
    <property type="entry name" value="RTXTOXIND"/>
</dbReference>
<keyword evidence="5 9" id="KW-0997">Cell inner membrane</keyword>
<gene>
    <name evidence="13" type="ORF">RGCCGE502_26737</name>
</gene>
<evidence type="ECO:0000256" key="8">
    <source>
        <dbReference type="ARBA" id="ARBA00023136"/>
    </source>
</evidence>
<evidence type="ECO:0000256" key="10">
    <source>
        <dbReference type="SAM" id="Coils"/>
    </source>
</evidence>
<feature type="domain" description="AprE-like beta-barrel" evidence="12">
    <location>
        <begin position="321"/>
        <end position="409"/>
    </location>
</feature>
<feature type="coiled-coil region" evidence="10">
    <location>
        <begin position="149"/>
        <end position="176"/>
    </location>
</feature>
<keyword evidence="3 9" id="KW-0813">Transport</keyword>
<comment type="subcellular location">
    <subcellularLocation>
        <location evidence="1 9">Cell inner membrane</location>
        <topology evidence="1 9">Single-pass membrane protein</topology>
    </subcellularLocation>
</comment>
<evidence type="ECO:0000259" key="12">
    <source>
        <dbReference type="Pfam" id="PF26002"/>
    </source>
</evidence>
<evidence type="ECO:0000259" key="11">
    <source>
        <dbReference type="Pfam" id="PF25994"/>
    </source>
</evidence>
<evidence type="ECO:0000256" key="7">
    <source>
        <dbReference type="ARBA" id="ARBA00022989"/>
    </source>
</evidence>
<evidence type="ECO:0000256" key="4">
    <source>
        <dbReference type="ARBA" id="ARBA00022475"/>
    </source>
</evidence>
<protein>
    <recommendedName>
        <fullName evidence="9">Membrane fusion protein (MFP) family protein</fullName>
    </recommendedName>
</protein>
<keyword evidence="14" id="KW-1185">Reference proteome</keyword>
<dbReference type="InterPro" id="IPR010129">
    <property type="entry name" value="T1SS_HlyD"/>
</dbReference>
<evidence type="ECO:0000256" key="6">
    <source>
        <dbReference type="ARBA" id="ARBA00022692"/>
    </source>
</evidence>
<comment type="caution">
    <text evidence="13">The sequence shown here is derived from an EMBL/GenBank/DDBJ whole genome shotgun (WGS) entry which is preliminary data.</text>
</comment>
<reference evidence="13 14" key="1">
    <citation type="journal article" date="2012" name="J. Bacteriol.">
        <title>Genome sequence of Rhizobium grahamii CCGE502, a broad-host-range symbiont with low nodulation competitiveness in Phaseolus vulgaris.</title>
        <authorList>
            <person name="Althabegoiti M.J."/>
            <person name="Lozano L."/>
            <person name="Torres-Tejerizo G."/>
            <person name="Ormeno-Orrillo E."/>
            <person name="Rogel M.A."/>
            <person name="Gonzalez V."/>
            <person name="Martinez-Romero E."/>
        </authorList>
    </citation>
    <scope>NUCLEOTIDE SEQUENCE [LARGE SCALE GENOMIC DNA]</scope>
    <source>
        <strain evidence="13 14">CCGE 502</strain>
        <plasmid evidence="13">pRg502b</plasmid>
    </source>
</reference>
<keyword evidence="6" id="KW-0812">Transmembrane</keyword>
<keyword evidence="8" id="KW-0472">Membrane</keyword>
<evidence type="ECO:0000256" key="3">
    <source>
        <dbReference type="ARBA" id="ARBA00022448"/>
    </source>
</evidence>
<dbReference type="PROSITE" id="PS51257">
    <property type="entry name" value="PROKAR_LIPOPROTEIN"/>
    <property type="match status" value="1"/>
</dbReference>
<dbReference type="Proteomes" id="UP000014411">
    <property type="component" value="Unassembled WGS sequence"/>
</dbReference>
<dbReference type="AlphaFoldDB" id="S3HNM6"/>
<dbReference type="NCBIfam" id="TIGR01843">
    <property type="entry name" value="type_I_hlyD"/>
    <property type="match status" value="1"/>
</dbReference>
<organism evidence="13 14">
    <name type="scientific">Rhizobium grahamii CCGE 502</name>
    <dbReference type="NCBI Taxonomy" id="990285"/>
    <lineage>
        <taxon>Bacteria</taxon>
        <taxon>Pseudomonadati</taxon>
        <taxon>Pseudomonadota</taxon>
        <taxon>Alphaproteobacteria</taxon>
        <taxon>Hyphomicrobiales</taxon>
        <taxon>Rhizobiaceae</taxon>
        <taxon>Rhizobium/Agrobacterium group</taxon>
        <taxon>Rhizobium</taxon>
    </lineage>
</organism>
<dbReference type="InterPro" id="IPR050739">
    <property type="entry name" value="MFP"/>
</dbReference>
<dbReference type="PANTHER" id="PTHR30386:SF17">
    <property type="entry name" value="ALKALINE PROTEASE SECRETION PROTEIN APRE"/>
    <property type="match status" value="1"/>
</dbReference>
<dbReference type="Gene3D" id="2.40.50.100">
    <property type="match status" value="1"/>
</dbReference>
<proteinExistence type="inferred from homology"/>
<comment type="similarity">
    <text evidence="2 9">Belongs to the membrane fusion protein (MFP) (TC 8.A.1) family.</text>
</comment>
<keyword evidence="10" id="KW-0175">Coiled coil</keyword>
<evidence type="ECO:0000313" key="13">
    <source>
        <dbReference type="EMBL" id="EPE95011.1"/>
    </source>
</evidence>
<dbReference type="InterPro" id="IPR058982">
    <property type="entry name" value="Beta-barrel_AprE"/>
</dbReference>
<accession>S3HNM6</accession>
<dbReference type="InterPro" id="IPR058781">
    <property type="entry name" value="HH_AprE-like"/>
</dbReference>
<name>S3HNM6_9HYPH</name>
<dbReference type="Pfam" id="PF25994">
    <property type="entry name" value="HH_AprE"/>
    <property type="match status" value="1"/>
</dbReference>
<evidence type="ECO:0000256" key="1">
    <source>
        <dbReference type="ARBA" id="ARBA00004377"/>
    </source>
</evidence>
<dbReference type="Pfam" id="PF26002">
    <property type="entry name" value="Beta-barrel_AprE"/>
    <property type="match status" value="1"/>
</dbReference>
<feature type="domain" description="AprE-like long alpha-helical hairpin" evidence="11">
    <location>
        <begin position="90"/>
        <end position="277"/>
    </location>
</feature>
<keyword evidence="7" id="KW-1133">Transmembrane helix</keyword>
<sequence>MIRTSTENAIRRLTVLSLATAVLLVGVLGGLACAVRINGAVIAGGTLVVESYVKPVQHQKGGTVRQVFVRNGDRVSAGQVLVHLDDTQTRASLAIVLTRSRELAARSARLAAERDGADTIVFPATNGGESKGEAAAVERGEQRLFDDRRASLKGRTAQLRERVRQLNQQAEGLIAQQDGKRRAIGIIQKELASLEPLLRQGVIPATRVYALQRDAADLTGELGSLIASSAEVKGKVAETELQIIQVGDDHRSEVSEQLRQAESDSNEYAERRVAIEDELDHVDVKAPQDGIVHQLAVHAAGAVVGPAEKIMQIVPDHDLLTPEVRLSPYDIDQVAVGKEVILRFSAFSSRTTPELRGRVASIAADLTTDAHSGQSYYTLRVAVPAAEWKRLGELSPVAGMPVEAFIETGDRTALAYLAKPLTDQLARAFREE</sequence>
<evidence type="ECO:0000256" key="5">
    <source>
        <dbReference type="ARBA" id="ARBA00022519"/>
    </source>
</evidence>
<geneLocation type="plasmid" evidence="13">
    <name>pRg502b</name>
</geneLocation>
<evidence type="ECO:0000256" key="2">
    <source>
        <dbReference type="ARBA" id="ARBA00009477"/>
    </source>
</evidence>
<evidence type="ECO:0000313" key="14">
    <source>
        <dbReference type="Proteomes" id="UP000014411"/>
    </source>
</evidence>
<keyword evidence="13" id="KW-0614">Plasmid</keyword>
<dbReference type="HOGENOM" id="CLU_023976_1_1_5"/>
<dbReference type="Gene3D" id="2.40.30.170">
    <property type="match status" value="1"/>
</dbReference>
<keyword evidence="4 9" id="KW-1003">Cell membrane</keyword>
<dbReference type="GO" id="GO:0015031">
    <property type="term" value="P:protein transport"/>
    <property type="evidence" value="ECO:0007669"/>
    <property type="project" value="InterPro"/>
</dbReference>
<dbReference type="EMBL" id="AEYE02000033">
    <property type="protein sequence ID" value="EPE95011.1"/>
    <property type="molecule type" value="Genomic_DNA"/>
</dbReference>
<feature type="coiled-coil region" evidence="10">
    <location>
        <begin position="251"/>
        <end position="278"/>
    </location>
</feature>
<dbReference type="RefSeq" id="WP_016557276.1">
    <property type="nucleotide sequence ID" value="NZ_AEYE02000033.1"/>
</dbReference>
<evidence type="ECO:0000256" key="9">
    <source>
        <dbReference type="RuleBase" id="RU365093"/>
    </source>
</evidence>